<proteinExistence type="predicted"/>
<gene>
    <name evidence="1" type="ORF">METZ01_LOCUS380111</name>
</gene>
<name>A0A382TZX8_9ZZZZ</name>
<evidence type="ECO:0000313" key="1">
    <source>
        <dbReference type="EMBL" id="SVD27257.1"/>
    </source>
</evidence>
<dbReference type="AlphaFoldDB" id="A0A382TZX8"/>
<organism evidence="1">
    <name type="scientific">marine metagenome</name>
    <dbReference type="NCBI Taxonomy" id="408172"/>
    <lineage>
        <taxon>unclassified sequences</taxon>
        <taxon>metagenomes</taxon>
        <taxon>ecological metagenomes</taxon>
    </lineage>
</organism>
<protein>
    <submittedName>
        <fullName evidence="1">Uncharacterized protein</fullName>
    </submittedName>
</protein>
<sequence length="66" mass="7337">GGVLKNLGKSNDLDIVVKDGRYGIYVTNGKVNVTLPKDIDYNTLELSTALELIKNKKPKKRFSKSK</sequence>
<feature type="non-terminal residue" evidence="1">
    <location>
        <position position="1"/>
    </location>
</feature>
<dbReference type="Pfam" id="PF13368">
    <property type="entry name" value="Toprim_C_rpt"/>
    <property type="match status" value="1"/>
</dbReference>
<dbReference type="InterPro" id="IPR025589">
    <property type="entry name" value="Toprim_C_rpt"/>
</dbReference>
<reference evidence="1" key="1">
    <citation type="submission" date="2018-05" db="EMBL/GenBank/DDBJ databases">
        <authorList>
            <person name="Lanie J.A."/>
            <person name="Ng W.-L."/>
            <person name="Kazmierczak K.M."/>
            <person name="Andrzejewski T.M."/>
            <person name="Davidsen T.M."/>
            <person name="Wayne K.J."/>
            <person name="Tettelin H."/>
            <person name="Glass J.I."/>
            <person name="Rusch D."/>
            <person name="Podicherti R."/>
            <person name="Tsui H.-C.T."/>
            <person name="Winkler M.E."/>
        </authorList>
    </citation>
    <scope>NUCLEOTIDE SEQUENCE</scope>
</reference>
<accession>A0A382TZX8</accession>
<dbReference type="EMBL" id="UINC01140232">
    <property type="protein sequence ID" value="SVD27257.1"/>
    <property type="molecule type" value="Genomic_DNA"/>
</dbReference>